<dbReference type="GO" id="GO:0003677">
    <property type="term" value="F:DNA binding"/>
    <property type="evidence" value="ECO:0007669"/>
    <property type="project" value="InterPro"/>
</dbReference>
<dbReference type="Proteomes" id="UP000183200">
    <property type="component" value="Unassembled WGS sequence"/>
</dbReference>
<dbReference type="PANTHER" id="PTHR43133:SF46">
    <property type="entry name" value="RNA POLYMERASE SIGMA-70 FACTOR ECF SUBFAMILY"/>
    <property type="match status" value="1"/>
</dbReference>
<accession>A0A1G9MNQ5</accession>
<dbReference type="RefSeq" id="WP_074605003.1">
    <property type="nucleotide sequence ID" value="NZ_FNGY01000002.1"/>
</dbReference>
<evidence type="ECO:0000256" key="4">
    <source>
        <dbReference type="ARBA" id="ARBA00023163"/>
    </source>
</evidence>
<proteinExistence type="inferred from homology"/>
<dbReference type="SUPFAM" id="SSF88659">
    <property type="entry name" value="Sigma3 and sigma4 domains of RNA polymerase sigma factors"/>
    <property type="match status" value="1"/>
</dbReference>
<dbReference type="InterPro" id="IPR014327">
    <property type="entry name" value="RNA_pol_sigma70_bacteroid"/>
</dbReference>
<dbReference type="InterPro" id="IPR014284">
    <property type="entry name" value="RNA_pol_sigma-70_dom"/>
</dbReference>
<keyword evidence="3" id="KW-0731">Sigma factor</keyword>
<keyword evidence="2" id="KW-0805">Transcription regulation</keyword>
<dbReference type="Gene3D" id="1.10.1740.10">
    <property type="match status" value="1"/>
</dbReference>
<dbReference type="EMBL" id="FNGY01000002">
    <property type="protein sequence ID" value="SDL75898.1"/>
    <property type="molecule type" value="Genomic_DNA"/>
</dbReference>
<dbReference type="SUPFAM" id="SSF88946">
    <property type="entry name" value="Sigma2 domain of RNA polymerase sigma factors"/>
    <property type="match status" value="1"/>
</dbReference>
<comment type="similarity">
    <text evidence="1">Belongs to the sigma-70 factor family. ECF subfamily.</text>
</comment>
<organism evidence="7 8">
    <name type="scientific">Pedobacter steynii</name>
    <dbReference type="NCBI Taxonomy" id="430522"/>
    <lineage>
        <taxon>Bacteria</taxon>
        <taxon>Pseudomonadati</taxon>
        <taxon>Bacteroidota</taxon>
        <taxon>Sphingobacteriia</taxon>
        <taxon>Sphingobacteriales</taxon>
        <taxon>Sphingobacteriaceae</taxon>
        <taxon>Pedobacter</taxon>
    </lineage>
</organism>
<evidence type="ECO:0000313" key="7">
    <source>
        <dbReference type="EMBL" id="SDL75898.1"/>
    </source>
</evidence>
<dbReference type="NCBIfam" id="TIGR02937">
    <property type="entry name" value="sigma70-ECF"/>
    <property type="match status" value="1"/>
</dbReference>
<feature type="domain" description="RNA polymerase sigma-70 region 2" evidence="5">
    <location>
        <begin position="30"/>
        <end position="94"/>
    </location>
</feature>
<dbReference type="GO" id="GO:0016987">
    <property type="term" value="F:sigma factor activity"/>
    <property type="evidence" value="ECO:0007669"/>
    <property type="project" value="UniProtKB-KW"/>
</dbReference>
<dbReference type="AlphaFoldDB" id="A0A1G9MNQ5"/>
<dbReference type="GO" id="GO:0006352">
    <property type="term" value="P:DNA-templated transcription initiation"/>
    <property type="evidence" value="ECO:0007669"/>
    <property type="project" value="InterPro"/>
</dbReference>
<dbReference type="InterPro" id="IPR013249">
    <property type="entry name" value="RNA_pol_sigma70_r4_t2"/>
</dbReference>
<dbReference type="InterPro" id="IPR013324">
    <property type="entry name" value="RNA_pol_sigma_r3/r4-like"/>
</dbReference>
<evidence type="ECO:0000256" key="3">
    <source>
        <dbReference type="ARBA" id="ARBA00023082"/>
    </source>
</evidence>
<evidence type="ECO:0000256" key="1">
    <source>
        <dbReference type="ARBA" id="ARBA00010641"/>
    </source>
</evidence>
<dbReference type="Pfam" id="PF08281">
    <property type="entry name" value="Sigma70_r4_2"/>
    <property type="match status" value="1"/>
</dbReference>
<evidence type="ECO:0000256" key="2">
    <source>
        <dbReference type="ARBA" id="ARBA00023015"/>
    </source>
</evidence>
<dbReference type="OrthoDB" id="659855at2"/>
<dbReference type="InterPro" id="IPR007627">
    <property type="entry name" value="RNA_pol_sigma70_r2"/>
</dbReference>
<name>A0A1G9MNQ5_9SPHI</name>
<keyword evidence="4" id="KW-0804">Transcription</keyword>
<dbReference type="NCBIfam" id="TIGR02985">
    <property type="entry name" value="Sig70_bacteroi1"/>
    <property type="match status" value="1"/>
</dbReference>
<dbReference type="InterPro" id="IPR039425">
    <property type="entry name" value="RNA_pol_sigma-70-like"/>
</dbReference>
<evidence type="ECO:0000259" key="5">
    <source>
        <dbReference type="Pfam" id="PF04542"/>
    </source>
</evidence>
<keyword evidence="8" id="KW-1185">Reference proteome</keyword>
<dbReference type="PANTHER" id="PTHR43133">
    <property type="entry name" value="RNA POLYMERASE ECF-TYPE SIGMA FACTO"/>
    <property type="match status" value="1"/>
</dbReference>
<feature type="domain" description="RNA polymerase sigma factor 70 region 4 type 2" evidence="6">
    <location>
        <begin position="128"/>
        <end position="177"/>
    </location>
</feature>
<evidence type="ECO:0000313" key="8">
    <source>
        <dbReference type="Proteomes" id="UP000183200"/>
    </source>
</evidence>
<evidence type="ECO:0000259" key="6">
    <source>
        <dbReference type="Pfam" id="PF08281"/>
    </source>
</evidence>
<dbReference type="InterPro" id="IPR013325">
    <property type="entry name" value="RNA_pol_sigma_r2"/>
</dbReference>
<dbReference type="Gene3D" id="1.10.10.10">
    <property type="entry name" value="Winged helix-like DNA-binding domain superfamily/Winged helix DNA-binding domain"/>
    <property type="match status" value="1"/>
</dbReference>
<dbReference type="InterPro" id="IPR036388">
    <property type="entry name" value="WH-like_DNA-bd_sf"/>
</dbReference>
<protein>
    <submittedName>
        <fullName evidence="7">RNA polymerase sigma-70 factor, Bacteroides expansion family 1</fullName>
    </submittedName>
</protein>
<sequence>MQVKPEYIQLSDLELSTLLSEGDEIAYTEIYNRYHGALYIHVFNKLRHREDSRDIVHDLFISLWNKREQLVLKTTLSSYLYTAVRYKVFDLISHRDVASRYVESVSGFSEQEDGMTDHTIREKQFLAIIEQEIAALPKKMRAIFELSRNGNLSHKEIAAQLELSEKTVKKQINNSLKILRKKLGTALFTAFIL</sequence>
<gene>
    <name evidence="7" type="ORF">SAMN05421820_10274</name>
</gene>
<dbReference type="Pfam" id="PF04542">
    <property type="entry name" value="Sigma70_r2"/>
    <property type="match status" value="1"/>
</dbReference>
<reference evidence="8" key="1">
    <citation type="submission" date="2016-10" db="EMBL/GenBank/DDBJ databases">
        <authorList>
            <person name="Varghese N."/>
            <person name="Submissions S."/>
        </authorList>
    </citation>
    <scope>NUCLEOTIDE SEQUENCE [LARGE SCALE GENOMIC DNA]</scope>
    <source>
        <strain evidence="8">DSM 19110</strain>
    </source>
</reference>